<keyword evidence="4" id="KW-0802">TPR repeat</keyword>
<keyword evidence="2" id="KW-0238">DNA-binding</keyword>
<dbReference type="InterPro" id="IPR018060">
    <property type="entry name" value="HTH_AraC"/>
</dbReference>
<keyword evidence="6" id="KW-0812">Transmembrane</keyword>
<feature type="domain" description="HTH araC/xylS-type" evidence="8">
    <location>
        <begin position="444"/>
        <end position="548"/>
    </location>
</feature>
<evidence type="ECO:0000256" key="3">
    <source>
        <dbReference type="ARBA" id="ARBA00023163"/>
    </source>
</evidence>
<evidence type="ECO:0000256" key="5">
    <source>
        <dbReference type="SAM" id="Coils"/>
    </source>
</evidence>
<dbReference type="SMART" id="SM00342">
    <property type="entry name" value="HTH_ARAC"/>
    <property type="match status" value="1"/>
</dbReference>
<evidence type="ECO:0000256" key="6">
    <source>
        <dbReference type="SAM" id="Phobius"/>
    </source>
</evidence>
<evidence type="ECO:0000256" key="1">
    <source>
        <dbReference type="ARBA" id="ARBA00023015"/>
    </source>
</evidence>
<dbReference type="InterPro" id="IPR009057">
    <property type="entry name" value="Homeodomain-like_sf"/>
</dbReference>
<dbReference type="PANTHER" id="PTHR43280">
    <property type="entry name" value="ARAC-FAMILY TRANSCRIPTIONAL REGULATOR"/>
    <property type="match status" value="1"/>
</dbReference>
<feature type="coiled-coil region" evidence="5">
    <location>
        <begin position="380"/>
        <end position="421"/>
    </location>
</feature>
<dbReference type="PROSITE" id="PS50005">
    <property type="entry name" value="TPR"/>
    <property type="match status" value="1"/>
</dbReference>
<protein>
    <recommendedName>
        <fullName evidence="8">HTH araC/xylS-type domain-containing protein</fullName>
    </recommendedName>
</protein>
<keyword evidence="10" id="KW-1185">Reference proteome</keyword>
<dbReference type="SMART" id="SM00028">
    <property type="entry name" value="TPR"/>
    <property type="match status" value="6"/>
</dbReference>
<dbReference type="Gene3D" id="1.25.40.10">
    <property type="entry name" value="Tetratricopeptide repeat domain"/>
    <property type="match status" value="2"/>
</dbReference>
<evidence type="ECO:0000313" key="10">
    <source>
        <dbReference type="Proteomes" id="UP001500459"/>
    </source>
</evidence>
<dbReference type="Gene3D" id="1.10.10.60">
    <property type="entry name" value="Homeodomain-like"/>
    <property type="match status" value="2"/>
</dbReference>
<keyword evidence="6" id="KW-0472">Membrane</keyword>
<name>A0ABP7XG46_9FLAO</name>
<dbReference type="Pfam" id="PF13424">
    <property type="entry name" value="TPR_12"/>
    <property type="match status" value="1"/>
</dbReference>
<reference evidence="10" key="1">
    <citation type="journal article" date="2019" name="Int. J. Syst. Evol. Microbiol.">
        <title>The Global Catalogue of Microorganisms (GCM) 10K type strain sequencing project: providing services to taxonomists for standard genome sequencing and annotation.</title>
        <authorList>
            <consortium name="The Broad Institute Genomics Platform"/>
            <consortium name="The Broad Institute Genome Sequencing Center for Infectious Disease"/>
            <person name="Wu L."/>
            <person name="Ma J."/>
        </authorList>
    </citation>
    <scope>NUCLEOTIDE SEQUENCE [LARGE SCALE GENOMIC DNA]</scope>
    <source>
        <strain evidence="10">JCM 17106</strain>
    </source>
</reference>
<feature type="chain" id="PRO_5047043791" description="HTH araC/xylS-type domain-containing protein" evidence="7">
    <location>
        <begin position="22"/>
        <end position="551"/>
    </location>
</feature>
<comment type="caution">
    <text evidence="9">The sequence shown here is derived from an EMBL/GenBank/DDBJ whole genome shotgun (WGS) entry which is preliminary data.</text>
</comment>
<keyword evidence="6" id="KW-1133">Transmembrane helix</keyword>
<organism evidence="9 10">
    <name type="scientific">Aquimarina addita</name>
    <dbReference type="NCBI Taxonomy" id="870485"/>
    <lineage>
        <taxon>Bacteria</taxon>
        <taxon>Pseudomonadati</taxon>
        <taxon>Bacteroidota</taxon>
        <taxon>Flavobacteriia</taxon>
        <taxon>Flavobacteriales</taxon>
        <taxon>Flavobacteriaceae</taxon>
        <taxon>Aquimarina</taxon>
    </lineage>
</organism>
<keyword evidence="7" id="KW-0732">Signal</keyword>
<evidence type="ECO:0000259" key="8">
    <source>
        <dbReference type="PROSITE" id="PS01124"/>
    </source>
</evidence>
<dbReference type="SUPFAM" id="SSF48452">
    <property type="entry name" value="TPR-like"/>
    <property type="match status" value="2"/>
</dbReference>
<dbReference type="Proteomes" id="UP001500459">
    <property type="component" value="Unassembled WGS sequence"/>
</dbReference>
<dbReference type="RefSeq" id="WP_344926178.1">
    <property type="nucleotide sequence ID" value="NZ_BAABCW010000004.1"/>
</dbReference>
<proteinExistence type="predicted"/>
<dbReference type="InterPro" id="IPR019734">
    <property type="entry name" value="TPR_rpt"/>
</dbReference>
<dbReference type="EMBL" id="BAABCW010000004">
    <property type="protein sequence ID" value="GAA4115307.1"/>
    <property type="molecule type" value="Genomic_DNA"/>
</dbReference>
<evidence type="ECO:0000313" key="9">
    <source>
        <dbReference type="EMBL" id="GAA4115307.1"/>
    </source>
</evidence>
<dbReference type="PROSITE" id="PS00041">
    <property type="entry name" value="HTH_ARAC_FAMILY_1"/>
    <property type="match status" value="1"/>
</dbReference>
<dbReference type="PROSITE" id="PS01124">
    <property type="entry name" value="HTH_ARAC_FAMILY_2"/>
    <property type="match status" value="1"/>
</dbReference>
<evidence type="ECO:0000256" key="4">
    <source>
        <dbReference type="PROSITE-ProRule" id="PRU00339"/>
    </source>
</evidence>
<keyword evidence="1" id="KW-0805">Transcription regulation</keyword>
<evidence type="ECO:0000256" key="2">
    <source>
        <dbReference type="ARBA" id="ARBA00023125"/>
    </source>
</evidence>
<dbReference type="InterPro" id="IPR018062">
    <property type="entry name" value="HTH_AraC-typ_CS"/>
</dbReference>
<dbReference type="SUPFAM" id="SSF46689">
    <property type="entry name" value="Homeodomain-like"/>
    <property type="match status" value="1"/>
</dbReference>
<keyword evidence="5" id="KW-0175">Coiled coil</keyword>
<evidence type="ECO:0000256" key="7">
    <source>
        <dbReference type="SAM" id="SignalP"/>
    </source>
</evidence>
<dbReference type="Pfam" id="PF13181">
    <property type="entry name" value="TPR_8"/>
    <property type="match status" value="1"/>
</dbReference>
<dbReference type="InterPro" id="IPR011990">
    <property type="entry name" value="TPR-like_helical_dom_sf"/>
</dbReference>
<feature type="repeat" description="TPR" evidence="4">
    <location>
        <begin position="124"/>
        <end position="157"/>
    </location>
</feature>
<gene>
    <name evidence="9" type="ORF">GCM10022393_15430</name>
</gene>
<accession>A0ABP7XG46</accession>
<dbReference type="PANTHER" id="PTHR43280:SF29">
    <property type="entry name" value="ARAC-FAMILY TRANSCRIPTIONAL REGULATOR"/>
    <property type="match status" value="1"/>
</dbReference>
<dbReference type="Pfam" id="PF12833">
    <property type="entry name" value="HTH_18"/>
    <property type="match status" value="1"/>
</dbReference>
<keyword evidence="3" id="KW-0804">Transcription</keyword>
<feature type="transmembrane region" description="Helical" evidence="6">
    <location>
        <begin position="357"/>
        <end position="377"/>
    </location>
</feature>
<feature type="signal peptide" evidence="7">
    <location>
        <begin position="1"/>
        <end position="21"/>
    </location>
</feature>
<sequence>MQKLFTVLLLVSYIISATVNAQTITDTTIVVKSTSLSLSVDSIPLYKQLSVKAYKKGDFQSYKKYCDAVLEIARKNNLEELRIQCLINLGIYHSNLNQSDLALEMYLEASNALESLPENRVAKMTILVNIGNLYNSIGDYKKARTSMLKIIKLAEHQEQSEPYLIAAYSALGNTAMLTKKYTEALVYYNKVNNLATKIGRTDFLITSLNNTADCYLKLEEYKTAIKIGNKALLLITSEDSVENKAHVLLVIGGAHSKLKKPLDALPFLKEAKKIAIKGGFLKIQMDAHKYLADIYESIGNIENSLEEQKGYTAIREIYLTTLSKAQRLEIKNESENKSTLISTQKDKLAFLNKEKQIYTLLGTILILSIAIISFIFLKKRKKLKNQSELLKEDKKLLKNENEVLKDKLNALALKIQKQKASKKNTESVYKASSLSIEDQKKHMQRILNFMEEEKPYLDHEIKQSDIANDLSISVHLFSEILNSCFQKNFNNFINLYRVNEAKQLMKEPTYRNYKVLAIGYEAGFPSKTSFNRVFKNLVGLTPTEYRKKIAS</sequence>